<evidence type="ECO:0000313" key="2">
    <source>
        <dbReference type="Proteomes" id="UP000095679"/>
    </source>
</evidence>
<name>A0A174HWA2_9FIRM</name>
<dbReference type="EMBL" id="CYZL01000024">
    <property type="protein sequence ID" value="CUO77125.1"/>
    <property type="molecule type" value="Genomic_DNA"/>
</dbReference>
<proteinExistence type="predicted"/>
<dbReference type="Proteomes" id="UP000095679">
    <property type="component" value="Unassembled WGS sequence"/>
</dbReference>
<protein>
    <submittedName>
        <fullName evidence="1">Uncharacterized protein</fullName>
    </submittedName>
</protein>
<evidence type="ECO:0000313" key="1">
    <source>
        <dbReference type="EMBL" id="CUO77125.1"/>
    </source>
</evidence>
<gene>
    <name evidence="1" type="ORF">ERS852450_02390</name>
</gene>
<reference evidence="1 2" key="1">
    <citation type="submission" date="2015-09" db="EMBL/GenBank/DDBJ databases">
        <authorList>
            <consortium name="Pathogen Informatics"/>
        </authorList>
    </citation>
    <scope>NUCLEOTIDE SEQUENCE [LARGE SCALE GENOMIC DNA]</scope>
    <source>
        <strain evidence="1 2">2789STDY5834835</strain>
    </source>
</reference>
<organism evidence="1 2">
    <name type="scientific">Anaerobutyricum hallii</name>
    <dbReference type="NCBI Taxonomy" id="39488"/>
    <lineage>
        <taxon>Bacteria</taxon>
        <taxon>Bacillati</taxon>
        <taxon>Bacillota</taxon>
        <taxon>Clostridia</taxon>
        <taxon>Lachnospirales</taxon>
        <taxon>Lachnospiraceae</taxon>
        <taxon>Anaerobutyricum</taxon>
    </lineage>
</organism>
<dbReference type="AlphaFoldDB" id="A0A174HWA2"/>
<accession>A0A174HWA2</accession>
<sequence>MNIYPTLLCINMFFLAKQKAPAFAKALQQEKLTRFKFSPLMVPAGPYTDKFSK</sequence>